<name>A0A9X7WI53_9MYCO</name>
<organism evidence="8 9">
    <name type="scientific">Mycolicibacter heraklionensis</name>
    <dbReference type="NCBI Taxonomy" id="512402"/>
    <lineage>
        <taxon>Bacteria</taxon>
        <taxon>Bacillati</taxon>
        <taxon>Actinomycetota</taxon>
        <taxon>Actinomycetes</taxon>
        <taxon>Mycobacteriales</taxon>
        <taxon>Mycobacteriaceae</taxon>
        <taxon>Mycolicibacter</taxon>
    </lineage>
</organism>
<keyword evidence="3" id="KW-0560">Oxidoreductase</keyword>
<dbReference type="FunFam" id="3.20.20.100:FF:000015">
    <property type="entry name" value="Oxidoreductase, aldo/keto reductase family"/>
    <property type="match status" value="1"/>
</dbReference>
<evidence type="ECO:0000313" key="9">
    <source>
        <dbReference type="Proteomes" id="UP000825008"/>
    </source>
</evidence>
<feature type="binding site" evidence="5">
    <location>
        <position position="122"/>
    </location>
    <ligand>
        <name>substrate</name>
    </ligand>
</feature>
<feature type="domain" description="NADP-dependent oxidoreductase" evidence="7">
    <location>
        <begin position="36"/>
        <end position="273"/>
    </location>
</feature>
<dbReference type="AlphaFoldDB" id="A0A9X7WI53"/>
<evidence type="ECO:0000313" key="8">
    <source>
        <dbReference type="EMBL" id="QZA08022.1"/>
    </source>
</evidence>
<dbReference type="PANTHER" id="PTHR43827:SF3">
    <property type="entry name" value="NADP-DEPENDENT OXIDOREDUCTASE DOMAIN-CONTAINING PROTEIN"/>
    <property type="match status" value="1"/>
</dbReference>
<feature type="active site" description="Proton donor" evidence="4">
    <location>
        <position position="64"/>
    </location>
</feature>
<dbReference type="InterPro" id="IPR023210">
    <property type="entry name" value="NADP_OxRdtase_dom"/>
</dbReference>
<dbReference type="PRINTS" id="PR00069">
    <property type="entry name" value="ALDKETRDTASE"/>
</dbReference>
<dbReference type="Gene3D" id="3.20.20.100">
    <property type="entry name" value="NADP-dependent oxidoreductase domain"/>
    <property type="match status" value="1"/>
</dbReference>
<dbReference type="KEGG" id="mher:K3U94_01320"/>
<dbReference type="PIRSF" id="PIRSF000097">
    <property type="entry name" value="AKR"/>
    <property type="match status" value="1"/>
</dbReference>
<dbReference type="GO" id="GO:0016616">
    <property type="term" value="F:oxidoreductase activity, acting on the CH-OH group of donors, NAD or NADP as acceptor"/>
    <property type="evidence" value="ECO:0007669"/>
    <property type="project" value="UniProtKB-ARBA"/>
</dbReference>
<accession>A0A9X7WI53</accession>
<dbReference type="PANTHER" id="PTHR43827">
    <property type="entry name" value="2,5-DIKETO-D-GLUCONIC ACID REDUCTASE"/>
    <property type="match status" value="1"/>
</dbReference>
<feature type="site" description="Lowers pKa of active site Tyr" evidence="6">
    <location>
        <position position="89"/>
    </location>
</feature>
<proteinExistence type="inferred from homology"/>
<evidence type="ECO:0000256" key="3">
    <source>
        <dbReference type="ARBA" id="ARBA00023002"/>
    </source>
</evidence>
<comment type="similarity">
    <text evidence="1">Belongs to the aldo/keto reductase family.</text>
</comment>
<dbReference type="InterPro" id="IPR018170">
    <property type="entry name" value="Aldo/ket_reductase_CS"/>
</dbReference>
<dbReference type="EMBL" id="CP080997">
    <property type="protein sequence ID" value="QZA08022.1"/>
    <property type="molecule type" value="Genomic_DNA"/>
</dbReference>
<dbReference type="SUPFAM" id="SSF51430">
    <property type="entry name" value="NAD(P)-linked oxidoreductase"/>
    <property type="match status" value="1"/>
</dbReference>
<gene>
    <name evidence="8" type="ORF">K3U94_01320</name>
</gene>
<sequence>MTISFELESAADTSMSIPQVALNDEVAMPVLGLGVAKLSDEQTEASVLAALESGCRLIDTAASYGNEAVVGRAIEASGVPRSELFVSTKLGTSSQGYSAAKQACERSLEQLGLDYIDMYLIHWPAPQLGKYVESFEAMIEARDAGLVQSVGVCNFTEEHLTEVIDETGVTPAINQIELHPRLNQAELRDVNANRDIVTQSYSPLGVGRLLDDPAVTALASAHGRTPAQILIRWNLQCGNAVISRSGNPERVAANLDVFEFELSEADMATLDGLHDGTRVLHDPMTFLGT</sequence>
<dbReference type="RefSeq" id="WP_220695322.1">
    <property type="nucleotide sequence ID" value="NZ_CP080997.1"/>
</dbReference>
<dbReference type="PROSITE" id="PS00062">
    <property type="entry name" value="ALDOKETO_REDUCTASE_2"/>
    <property type="match status" value="1"/>
</dbReference>
<dbReference type="Pfam" id="PF00248">
    <property type="entry name" value="Aldo_ket_red"/>
    <property type="match status" value="1"/>
</dbReference>
<evidence type="ECO:0000256" key="4">
    <source>
        <dbReference type="PIRSR" id="PIRSR000097-1"/>
    </source>
</evidence>
<keyword evidence="2" id="KW-0521">NADP</keyword>
<dbReference type="InterPro" id="IPR036812">
    <property type="entry name" value="NAD(P)_OxRdtase_dom_sf"/>
</dbReference>
<dbReference type="InterPro" id="IPR020471">
    <property type="entry name" value="AKR"/>
</dbReference>
<evidence type="ECO:0000256" key="5">
    <source>
        <dbReference type="PIRSR" id="PIRSR000097-2"/>
    </source>
</evidence>
<evidence type="ECO:0000256" key="2">
    <source>
        <dbReference type="ARBA" id="ARBA00022857"/>
    </source>
</evidence>
<evidence type="ECO:0000256" key="1">
    <source>
        <dbReference type="ARBA" id="ARBA00007905"/>
    </source>
</evidence>
<dbReference type="Proteomes" id="UP000825008">
    <property type="component" value="Chromosome"/>
</dbReference>
<reference evidence="8" key="1">
    <citation type="submission" date="2021-08" db="EMBL/GenBank/DDBJ databases">
        <title>Whole genome sequencing of non-tuberculosis mycobacteria type-strains.</title>
        <authorList>
            <person name="Igarashi Y."/>
            <person name="Osugi A."/>
            <person name="Mitarai S."/>
        </authorList>
    </citation>
    <scope>NUCLEOTIDE SEQUENCE</scope>
    <source>
        <strain evidence="8">JCM 30995</strain>
    </source>
</reference>
<evidence type="ECO:0000259" key="7">
    <source>
        <dbReference type="Pfam" id="PF00248"/>
    </source>
</evidence>
<evidence type="ECO:0000256" key="6">
    <source>
        <dbReference type="PIRSR" id="PIRSR000097-3"/>
    </source>
</evidence>
<protein>
    <submittedName>
        <fullName evidence="8">Aldo/keto reductase</fullName>
    </submittedName>
</protein>